<sequence length="557" mass="62823">MNNIFNDDFHTTSSMLAGQSSWLQAVQAASLVFLIVVVVIVIALGPLKRFRSRATRQCVTTEQPILHPTPLTITYNEPGALDARPDLDGLYEHHVIAPVLSLSFDIMNLIFLDTIDYVDRGRTLKACSQVCRQWRNAVLSSSLLWAAILVHSMEDSERWVDEILRRSKTCALHIEAYLENLDDSSRVTTNVMLALKHIDRIHSFKMVTFLDTTLCGLRITANFPPVAPALRVLTICHQGFSYPDVNHVVTLDAPCLRSVTLEKCYFQWDHFRFYNLTYLSVTDTSRRNASLLSDLLAALSASPMLQELHLNPLTFDTSGTIQSQTPVSLRQMKCLALGGTISRCAALLSSLDIPSIEAFELHMTGAESPFTSPDFMELLSHVDLVCRGISINQLRLEGMPGCELFFFGSSRHIEHDPAVCISFDWFTIPFDEENDRFTDENVTNIFQLVKHFSSMINTENITSLDFDMDSSFASGLTVERWAITLSRFSAVKRVKFSSQLPCHFIRALYHTDTPILPLLDIITFNPQRGSPALSARFENTDRSSALRYLLQYCDEET</sequence>
<name>A0ACB7ZTV1_9AGAM</name>
<gene>
    <name evidence="1" type="ORF">BJ138DRAFT_893921</name>
</gene>
<comment type="caution">
    <text evidence="1">The sequence shown here is derived from an EMBL/GenBank/DDBJ whole genome shotgun (WGS) entry which is preliminary data.</text>
</comment>
<evidence type="ECO:0000313" key="2">
    <source>
        <dbReference type="Proteomes" id="UP000790377"/>
    </source>
</evidence>
<protein>
    <submittedName>
        <fullName evidence="1">Uncharacterized protein</fullName>
    </submittedName>
</protein>
<keyword evidence="2" id="KW-1185">Reference proteome</keyword>
<reference evidence="1" key="1">
    <citation type="journal article" date="2021" name="New Phytol.">
        <title>Evolutionary innovations through gain and loss of genes in the ectomycorrhizal Boletales.</title>
        <authorList>
            <person name="Wu G."/>
            <person name="Miyauchi S."/>
            <person name="Morin E."/>
            <person name="Kuo A."/>
            <person name="Drula E."/>
            <person name="Varga T."/>
            <person name="Kohler A."/>
            <person name="Feng B."/>
            <person name="Cao Y."/>
            <person name="Lipzen A."/>
            <person name="Daum C."/>
            <person name="Hundley H."/>
            <person name="Pangilinan J."/>
            <person name="Johnson J."/>
            <person name="Barry K."/>
            <person name="LaButti K."/>
            <person name="Ng V."/>
            <person name="Ahrendt S."/>
            <person name="Min B."/>
            <person name="Choi I.G."/>
            <person name="Park H."/>
            <person name="Plett J.M."/>
            <person name="Magnuson J."/>
            <person name="Spatafora J.W."/>
            <person name="Nagy L.G."/>
            <person name="Henrissat B."/>
            <person name="Grigoriev I.V."/>
            <person name="Yang Z.L."/>
            <person name="Xu J."/>
            <person name="Martin F.M."/>
        </authorList>
    </citation>
    <scope>NUCLEOTIDE SEQUENCE</scope>
    <source>
        <strain evidence="1">ATCC 28755</strain>
    </source>
</reference>
<evidence type="ECO:0000313" key="1">
    <source>
        <dbReference type="EMBL" id="KAH7904584.1"/>
    </source>
</evidence>
<dbReference type="Proteomes" id="UP000790377">
    <property type="component" value="Unassembled WGS sequence"/>
</dbReference>
<organism evidence="1 2">
    <name type="scientific">Hygrophoropsis aurantiaca</name>
    <dbReference type="NCBI Taxonomy" id="72124"/>
    <lineage>
        <taxon>Eukaryota</taxon>
        <taxon>Fungi</taxon>
        <taxon>Dikarya</taxon>
        <taxon>Basidiomycota</taxon>
        <taxon>Agaricomycotina</taxon>
        <taxon>Agaricomycetes</taxon>
        <taxon>Agaricomycetidae</taxon>
        <taxon>Boletales</taxon>
        <taxon>Coniophorineae</taxon>
        <taxon>Hygrophoropsidaceae</taxon>
        <taxon>Hygrophoropsis</taxon>
    </lineage>
</organism>
<accession>A0ACB7ZTV1</accession>
<proteinExistence type="predicted"/>
<dbReference type="EMBL" id="MU268424">
    <property type="protein sequence ID" value="KAH7904584.1"/>
    <property type="molecule type" value="Genomic_DNA"/>
</dbReference>